<dbReference type="Gene3D" id="1.10.1740.10">
    <property type="match status" value="1"/>
</dbReference>
<feature type="domain" description="RNA polymerase sigma factor 70 region 4 type 2" evidence="7">
    <location>
        <begin position="119"/>
        <end position="170"/>
    </location>
</feature>
<evidence type="ECO:0000256" key="3">
    <source>
        <dbReference type="ARBA" id="ARBA00023082"/>
    </source>
</evidence>
<evidence type="ECO:0000256" key="1">
    <source>
        <dbReference type="ARBA" id="ARBA00010641"/>
    </source>
</evidence>
<sequence>MNADMMKTESAAVRQPTEQMWREMLPQLRRFVRRRIADPDRADDLVADILLRIHQNVASLDDRELLPNWVFRIARNAVIDEYRRAGRSREQLTSAPPERVIEPFTDPDEPSAVRELSACLRPLLEGLSADQREALEMVDLAGITQADAAQQAGVSLSGMKSRVQRGRRRLAELLGQCCALILDGRGVPMDYEPGPGCGCAKDGPQPG</sequence>
<gene>
    <name evidence="8" type="ORF">MGAD_35540</name>
</gene>
<dbReference type="PANTHER" id="PTHR43133">
    <property type="entry name" value="RNA POLYMERASE ECF-TYPE SIGMA FACTO"/>
    <property type="match status" value="1"/>
</dbReference>
<keyword evidence="3" id="KW-0731">Sigma factor</keyword>
<evidence type="ECO:0000256" key="5">
    <source>
        <dbReference type="ARBA" id="ARBA00023163"/>
    </source>
</evidence>
<protein>
    <submittedName>
        <fullName evidence="8">RNA polymerase sigma factor SigZ</fullName>
    </submittedName>
</protein>
<dbReference type="Pfam" id="PF04542">
    <property type="entry name" value="Sigma70_r2"/>
    <property type="match status" value="1"/>
</dbReference>
<dbReference type="RefSeq" id="WP_163688126.1">
    <property type="nucleotide sequence ID" value="NZ_AP022608.1"/>
</dbReference>
<proteinExistence type="inferred from homology"/>
<evidence type="ECO:0000256" key="4">
    <source>
        <dbReference type="ARBA" id="ARBA00023125"/>
    </source>
</evidence>
<dbReference type="AlphaFoldDB" id="A0A7I7WNG5"/>
<dbReference type="SUPFAM" id="SSF88659">
    <property type="entry name" value="Sigma3 and sigma4 domains of RNA polymerase sigma factors"/>
    <property type="match status" value="1"/>
</dbReference>
<dbReference type="GO" id="GO:0003677">
    <property type="term" value="F:DNA binding"/>
    <property type="evidence" value="ECO:0007669"/>
    <property type="project" value="UniProtKB-KW"/>
</dbReference>
<dbReference type="Proteomes" id="UP000466187">
    <property type="component" value="Chromosome"/>
</dbReference>
<dbReference type="Pfam" id="PF08281">
    <property type="entry name" value="Sigma70_r4_2"/>
    <property type="match status" value="1"/>
</dbReference>
<keyword evidence="4" id="KW-0238">DNA-binding</keyword>
<evidence type="ECO:0000313" key="9">
    <source>
        <dbReference type="Proteomes" id="UP000466187"/>
    </source>
</evidence>
<dbReference type="GO" id="GO:0016987">
    <property type="term" value="F:sigma factor activity"/>
    <property type="evidence" value="ECO:0007669"/>
    <property type="project" value="UniProtKB-KW"/>
</dbReference>
<evidence type="ECO:0000256" key="2">
    <source>
        <dbReference type="ARBA" id="ARBA00023015"/>
    </source>
</evidence>
<dbReference type="Gene3D" id="1.10.10.10">
    <property type="entry name" value="Winged helix-like DNA-binding domain superfamily/Winged helix DNA-binding domain"/>
    <property type="match status" value="1"/>
</dbReference>
<reference evidence="8 9" key="1">
    <citation type="journal article" date="2019" name="Emerg. Microbes Infect.">
        <title>Comprehensive subspecies identification of 175 nontuberculous mycobacteria species based on 7547 genomic profiles.</title>
        <authorList>
            <person name="Matsumoto Y."/>
            <person name="Kinjo T."/>
            <person name="Motooka D."/>
            <person name="Nabeya D."/>
            <person name="Jung N."/>
            <person name="Uechi K."/>
            <person name="Horii T."/>
            <person name="Iida T."/>
            <person name="Fujita J."/>
            <person name="Nakamura S."/>
        </authorList>
    </citation>
    <scope>NUCLEOTIDE SEQUENCE [LARGE SCALE GENOMIC DNA]</scope>
    <source>
        <strain evidence="8 9">JCM 12688</strain>
    </source>
</reference>
<dbReference type="InterPro" id="IPR039425">
    <property type="entry name" value="RNA_pol_sigma-70-like"/>
</dbReference>
<organism evidence="8 9">
    <name type="scientific">Mycolicibacterium gadium</name>
    <name type="common">Mycobacterium gadium</name>
    <dbReference type="NCBI Taxonomy" id="1794"/>
    <lineage>
        <taxon>Bacteria</taxon>
        <taxon>Bacillati</taxon>
        <taxon>Actinomycetota</taxon>
        <taxon>Actinomycetes</taxon>
        <taxon>Mycobacteriales</taxon>
        <taxon>Mycobacteriaceae</taxon>
        <taxon>Mycolicibacterium</taxon>
    </lineage>
</organism>
<keyword evidence="2" id="KW-0805">Transcription regulation</keyword>
<dbReference type="InterPro" id="IPR007627">
    <property type="entry name" value="RNA_pol_sigma70_r2"/>
</dbReference>
<dbReference type="InterPro" id="IPR036388">
    <property type="entry name" value="WH-like_DNA-bd_sf"/>
</dbReference>
<dbReference type="SUPFAM" id="SSF88946">
    <property type="entry name" value="Sigma2 domain of RNA polymerase sigma factors"/>
    <property type="match status" value="1"/>
</dbReference>
<dbReference type="KEGG" id="mgad:MGAD_35540"/>
<feature type="domain" description="RNA polymerase sigma-70 region 2" evidence="6">
    <location>
        <begin position="21"/>
        <end position="87"/>
    </location>
</feature>
<dbReference type="EMBL" id="AP022608">
    <property type="protein sequence ID" value="BBZ19219.1"/>
    <property type="molecule type" value="Genomic_DNA"/>
</dbReference>
<dbReference type="InterPro" id="IPR013325">
    <property type="entry name" value="RNA_pol_sigma_r2"/>
</dbReference>
<dbReference type="InterPro" id="IPR014284">
    <property type="entry name" value="RNA_pol_sigma-70_dom"/>
</dbReference>
<evidence type="ECO:0000313" key="8">
    <source>
        <dbReference type="EMBL" id="BBZ19219.1"/>
    </source>
</evidence>
<accession>A0A7I7WNG5</accession>
<evidence type="ECO:0000259" key="6">
    <source>
        <dbReference type="Pfam" id="PF04542"/>
    </source>
</evidence>
<name>A0A7I7WNG5_MYCGU</name>
<keyword evidence="5" id="KW-0804">Transcription</keyword>
<comment type="similarity">
    <text evidence="1">Belongs to the sigma-70 factor family. ECF subfamily.</text>
</comment>
<dbReference type="PANTHER" id="PTHR43133:SF62">
    <property type="entry name" value="RNA POLYMERASE SIGMA FACTOR SIGZ"/>
    <property type="match status" value="1"/>
</dbReference>
<dbReference type="InterPro" id="IPR013324">
    <property type="entry name" value="RNA_pol_sigma_r3/r4-like"/>
</dbReference>
<dbReference type="GO" id="GO:0006352">
    <property type="term" value="P:DNA-templated transcription initiation"/>
    <property type="evidence" value="ECO:0007669"/>
    <property type="project" value="InterPro"/>
</dbReference>
<dbReference type="NCBIfam" id="TIGR02937">
    <property type="entry name" value="sigma70-ECF"/>
    <property type="match status" value="1"/>
</dbReference>
<evidence type="ECO:0000259" key="7">
    <source>
        <dbReference type="Pfam" id="PF08281"/>
    </source>
</evidence>
<dbReference type="InterPro" id="IPR013249">
    <property type="entry name" value="RNA_pol_sigma70_r4_t2"/>
</dbReference>